<sequence length="79" mass="8991">MSPIPEYRGERNRAWSRIGVIVGERNGTWLNRGHPTYTNSDTFQFTRDQARCASADTDVHPSCNSNKKEPQTKIMTLHG</sequence>
<protein>
    <submittedName>
        <fullName evidence="2">Uncharacterized protein</fullName>
    </submittedName>
</protein>
<organism evidence="2 3">
    <name type="scientific">Dreissena polymorpha</name>
    <name type="common">Zebra mussel</name>
    <name type="synonym">Mytilus polymorpha</name>
    <dbReference type="NCBI Taxonomy" id="45954"/>
    <lineage>
        <taxon>Eukaryota</taxon>
        <taxon>Metazoa</taxon>
        <taxon>Spiralia</taxon>
        <taxon>Lophotrochozoa</taxon>
        <taxon>Mollusca</taxon>
        <taxon>Bivalvia</taxon>
        <taxon>Autobranchia</taxon>
        <taxon>Heteroconchia</taxon>
        <taxon>Euheterodonta</taxon>
        <taxon>Imparidentia</taxon>
        <taxon>Neoheterodontei</taxon>
        <taxon>Myida</taxon>
        <taxon>Dreissenoidea</taxon>
        <taxon>Dreissenidae</taxon>
        <taxon>Dreissena</taxon>
    </lineage>
</organism>
<feature type="region of interest" description="Disordered" evidence="1">
    <location>
        <begin position="56"/>
        <end position="79"/>
    </location>
</feature>
<reference evidence="2" key="2">
    <citation type="submission" date="2020-11" db="EMBL/GenBank/DDBJ databases">
        <authorList>
            <person name="McCartney M.A."/>
            <person name="Auch B."/>
            <person name="Kono T."/>
            <person name="Mallez S."/>
            <person name="Becker A."/>
            <person name="Gohl D.M."/>
            <person name="Silverstein K.A.T."/>
            <person name="Koren S."/>
            <person name="Bechman K.B."/>
            <person name="Herman A."/>
            <person name="Abrahante J.E."/>
            <person name="Garbe J."/>
        </authorList>
    </citation>
    <scope>NUCLEOTIDE SEQUENCE</scope>
    <source>
        <strain evidence="2">Duluth1</strain>
        <tissue evidence="2">Whole animal</tissue>
    </source>
</reference>
<comment type="caution">
    <text evidence="2">The sequence shown here is derived from an EMBL/GenBank/DDBJ whole genome shotgun (WGS) entry which is preliminary data.</text>
</comment>
<evidence type="ECO:0000313" key="3">
    <source>
        <dbReference type="Proteomes" id="UP000828390"/>
    </source>
</evidence>
<name>A0A9D4LRJ7_DREPO</name>
<keyword evidence="3" id="KW-1185">Reference proteome</keyword>
<dbReference type="Proteomes" id="UP000828390">
    <property type="component" value="Unassembled WGS sequence"/>
</dbReference>
<dbReference type="EMBL" id="JAIWYP010000002">
    <property type="protein sequence ID" value="KAH3863393.1"/>
    <property type="molecule type" value="Genomic_DNA"/>
</dbReference>
<evidence type="ECO:0000313" key="2">
    <source>
        <dbReference type="EMBL" id="KAH3863393.1"/>
    </source>
</evidence>
<gene>
    <name evidence="2" type="ORF">DPMN_026378</name>
</gene>
<evidence type="ECO:0000256" key="1">
    <source>
        <dbReference type="SAM" id="MobiDB-lite"/>
    </source>
</evidence>
<accession>A0A9D4LRJ7</accession>
<dbReference type="AlphaFoldDB" id="A0A9D4LRJ7"/>
<proteinExistence type="predicted"/>
<reference evidence="2" key="1">
    <citation type="journal article" date="2019" name="bioRxiv">
        <title>The Genome of the Zebra Mussel, Dreissena polymorpha: A Resource for Invasive Species Research.</title>
        <authorList>
            <person name="McCartney M.A."/>
            <person name="Auch B."/>
            <person name="Kono T."/>
            <person name="Mallez S."/>
            <person name="Zhang Y."/>
            <person name="Obille A."/>
            <person name="Becker A."/>
            <person name="Abrahante J.E."/>
            <person name="Garbe J."/>
            <person name="Badalamenti J.P."/>
            <person name="Herman A."/>
            <person name="Mangelson H."/>
            <person name="Liachko I."/>
            <person name="Sullivan S."/>
            <person name="Sone E.D."/>
            <person name="Koren S."/>
            <person name="Silverstein K.A.T."/>
            <person name="Beckman K.B."/>
            <person name="Gohl D.M."/>
        </authorList>
    </citation>
    <scope>NUCLEOTIDE SEQUENCE</scope>
    <source>
        <strain evidence="2">Duluth1</strain>
        <tissue evidence="2">Whole animal</tissue>
    </source>
</reference>